<dbReference type="STRING" id="3659.A0A0A0LQT2"/>
<feature type="binding site" description="axial binding residue" evidence="7">
    <location>
        <position position="469"/>
    </location>
    <ligand>
        <name>heme</name>
        <dbReference type="ChEBI" id="CHEBI:30413"/>
    </ligand>
    <ligandPart>
        <name>Fe</name>
        <dbReference type="ChEBI" id="CHEBI:18248"/>
    </ligandPart>
</feature>
<evidence type="ECO:0000313" key="11">
    <source>
        <dbReference type="EMBL" id="KGN63354.1"/>
    </source>
</evidence>
<comment type="similarity">
    <text evidence="8">Belongs to the cytochrome P450 family.</text>
</comment>
<keyword evidence="12" id="KW-1185">Reference proteome</keyword>
<keyword evidence="9" id="KW-0175">Coiled coil</keyword>
<evidence type="ECO:0000256" key="8">
    <source>
        <dbReference type="RuleBase" id="RU000461"/>
    </source>
</evidence>
<accession>A0A0A0LQT2</accession>
<keyword evidence="6 10" id="KW-0472">Membrane</keyword>
<evidence type="ECO:0000256" key="10">
    <source>
        <dbReference type="SAM" id="Phobius"/>
    </source>
</evidence>
<dbReference type="CDD" id="cd11075">
    <property type="entry name" value="CYP77_89"/>
    <property type="match status" value="1"/>
</dbReference>
<dbReference type="Pfam" id="PF00067">
    <property type="entry name" value="p450"/>
    <property type="match status" value="1"/>
</dbReference>
<dbReference type="PRINTS" id="PR00385">
    <property type="entry name" value="P450"/>
</dbReference>
<evidence type="ECO:0000256" key="7">
    <source>
        <dbReference type="PIRSR" id="PIRSR602401-1"/>
    </source>
</evidence>
<dbReference type="GO" id="GO:0005506">
    <property type="term" value="F:iron ion binding"/>
    <property type="evidence" value="ECO:0007669"/>
    <property type="project" value="InterPro"/>
</dbReference>
<keyword evidence="8" id="KW-0503">Monooxygenase</keyword>
<dbReference type="Gene3D" id="1.10.630.10">
    <property type="entry name" value="Cytochrome P450"/>
    <property type="match status" value="1"/>
</dbReference>
<evidence type="ECO:0000256" key="4">
    <source>
        <dbReference type="ARBA" id="ARBA00022723"/>
    </source>
</evidence>
<keyword evidence="3 10" id="KW-0812">Transmembrane</keyword>
<keyword evidence="5 10" id="KW-1133">Transmembrane helix</keyword>
<dbReference type="KEGG" id="csv:105434703"/>
<evidence type="ECO:0000313" key="12">
    <source>
        <dbReference type="Proteomes" id="UP000029981"/>
    </source>
</evidence>
<dbReference type="eggNOG" id="KOG0156">
    <property type="taxonomic scope" value="Eukaryota"/>
</dbReference>
<evidence type="ECO:0000256" key="3">
    <source>
        <dbReference type="ARBA" id="ARBA00022692"/>
    </source>
</evidence>
<comment type="subcellular location">
    <subcellularLocation>
        <location evidence="2">Membrane</location>
        <topology evidence="2">Single-pass membrane protein</topology>
    </subcellularLocation>
</comment>
<dbReference type="OrthoDB" id="1055148at2759"/>
<feature type="coiled-coil region" evidence="9">
    <location>
        <begin position="257"/>
        <end position="284"/>
    </location>
</feature>
<reference evidence="11 12" key="4">
    <citation type="journal article" date="2011" name="BMC Genomics">
        <title>RNA-Seq improves annotation of protein-coding genes in the cucumber genome.</title>
        <authorList>
            <person name="Li Z."/>
            <person name="Zhang Z."/>
            <person name="Yan P."/>
            <person name="Huang S."/>
            <person name="Fei Z."/>
            <person name="Lin K."/>
        </authorList>
    </citation>
    <scope>NUCLEOTIDE SEQUENCE [LARGE SCALE GENOMIC DNA]</scope>
    <source>
        <strain evidence="12">cv. 9930</strain>
    </source>
</reference>
<evidence type="ECO:0000256" key="6">
    <source>
        <dbReference type="ARBA" id="ARBA00023136"/>
    </source>
</evidence>
<dbReference type="PANTHER" id="PTHR24298:SF800">
    <property type="entry name" value="CYTOCHROME P450 89A2-RELATED"/>
    <property type="match status" value="1"/>
</dbReference>
<gene>
    <name evidence="11" type="ORF">Csa_2G432220</name>
</gene>
<dbReference type="GO" id="GO:0016020">
    <property type="term" value="C:membrane"/>
    <property type="evidence" value="ECO:0000318"/>
    <property type="project" value="GO_Central"/>
</dbReference>
<evidence type="ECO:0008006" key="13">
    <source>
        <dbReference type="Google" id="ProtNLM"/>
    </source>
</evidence>
<dbReference type="Proteomes" id="UP000029981">
    <property type="component" value="Chromosome 2"/>
</dbReference>
<dbReference type="PROSITE" id="PS00086">
    <property type="entry name" value="CYTOCHROME_P450"/>
    <property type="match status" value="1"/>
</dbReference>
<proteinExistence type="inferred from homology"/>
<dbReference type="GO" id="GO:0016709">
    <property type="term" value="F:oxidoreductase activity, acting on paired donors, with incorporation or reduction of molecular oxygen, NAD(P)H as one donor, and incorporation of one atom of oxygen"/>
    <property type="evidence" value="ECO:0000318"/>
    <property type="project" value="GO_Central"/>
</dbReference>
<dbReference type="SUPFAM" id="SSF48264">
    <property type="entry name" value="Cytochrome P450"/>
    <property type="match status" value="1"/>
</dbReference>
<protein>
    <recommendedName>
        <fullName evidence="13">Cytochrome P450</fullName>
    </recommendedName>
</protein>
<keyword evidence="7 8" id="KW-0408">Iron</keyword>
<dbReference type="Gramene" id="KGN63354">
    <property type="protein sequence ID" value="KGN63354"/>
    <property type="gene ID" value="Csa_2G432220"/>
</dbReference>
<reference evidence="11 12" key="1">
    <citation type="journal article" date="2009" name="Nat. Genet.">
        <title>The genome of the cucumber, Cucumis sativus L.</title>
        <authorList>
            <person name="Huang S."/>
            <person name="Li R."/>
            <person name="Zhang Z."/>
            <person name="Li L."/>
            <person name="Gu X."/>
            <person name="Fan W."/>
            <person name="Lucas W.J."/>
            <person name="Wang X."/>
            <person name="Xie B."/>
            <person name="Ni P."/>
            <person name="Ren Y."/>
            <person name="Zhu H."/>
            <person name="Li J."/>
            <person name="Lin K."/>
            <person name="Jin W."/>
            <person name="Fei Z."/>
            <person name="Li G."/>
            <person name="Staub J."/>
            <person name="Kilian A."/>
            <person name="van der Vossen E.A."/>
            <person name="Wu Y."/>
            <person name="Guo J."/>
            <person name="He J."/>
            <person name="Jia Z."/>
            <person name="Ren Y."/>
            <person name="Tian G."/>
            <person name="Lu Y."/>
            <person name="Ruan J."/>
            <person name="Qian W."/>
            <person name="Wang M."/>
            <person name="Huang Q."/>
            <person name="Li B."/>
            <person name="Xuan Z."/>
            <person name="Cao J."/>
            <person name="Asan"/>
            <person name="Wu Z."/>
            <person name="Zhang J."/>
            <person name="Cai Q."/>
            <person name="Bai Y."/>
            <person name="Zhao B."/>
            <person name="Han Y."/>
            <person name="Li Y."/>
            <person name="Li X."/>
            <person name="Wang S."/>
            <person name="Shi Q."/>
            <person name="Liu S."/>
            <person name="Cho W.K."/>
            <person name="Kim J.Y."/>
            <person name="Xu Y."/>
            <person name="Heller-Uszynska K."/>
            <person name="Miao H."/>
            <person name="Cheng Z."/>
            <person name="Zhang S."/>
            <person name="Wu J."/>
            <person name="Yang Y."/>
            <person name="Kang H."/>
            <person name="Li M."/>
            <person name="Liang H."/>
            <person name="Ren X."/>
            <person name="Shi Z."/>
            <person name="Wen M."/>
            <person name="Jian M."/>
            <person name="Yang H."/>
            <person name="Zhang G."/>
            <person name="Yang Z."/>
            <person name="Chen R."/>
            <person name="Liu S."/>
            <person name="Li J."/>
            <person name="Ma L."/>
            <person name="Liu H."/>
            <person name="Zhou Y."/>
            <person name="Zhao J."/>
            <person name="Fang X."/>
            <person name="Li G."/>
            <person name="Fang L."/>
            <person name="Li Y."/>
            <person name="Liu D."/>
            <person name="Zheng H."/>
            <person name="Zhang Y."/>
            <person name="Qin N."/>
            <person name="Li Z."/>
            <person name="Yang G."/>
            <person name="Yang S."/>
            <person name="Bolund L."/>
            <person name="Kristiansen K."/>
            <person name="Zheng H."/>
            <person name="Li S."/>
            <person name="Zhang X."/>
            <person name="Yang H."/>
            <person name="Wang J."/>
            <person name="Sun R."/>
            <person name="Zhang B."/>
            <person name="Jiang S."/>
            <person name="Wang J."/>
            <person name="Du Y."/>
            <person name="Li S."/>
        </authorList>
    </citation>
    <scope>NUCLEOTIDE SEQUENCE [LARGE SCALE GENOMIC DNA]</scope>
    <source>
        <strain evidence="12">cv. 9930</strain>
    </source>
</reference>
<dbReference type="InterPro" id="IPR051103">
    <property type="entry name" value="Plant_metabolite_P450s"/>
</dbReference>
<dbReference type="GO" id="GO:0020037">
    <property type="term" value="F:heme binding"/>
    <property type="evidence" value="ECO:0007669"/>
    <property type="project" value="InterPro"/>
</dbReference>
<organism evidence="11 12">
    <name type="scientific">Cucumis sativus</name>
    <name type="common">Cucumber</name>
    <dbReference type="NCBI Taxonomy" id="3659"/>
    <lineage>
        <taxon>Eukaryota</taxon>
        <taxon>Viridiplantae</taxon>
        <taxon>Streptophyta</taxon>
        <taxon>Embryophyta</taxon>
        <taxon>Tracheophyta</taxon>
        <taxon>Spermatophyta</taxon>
        <taxon>Magnoliopsida</taxon>
        <taxon>eudicotyledons</taxon>
        <taxon>Gunneridae</taxon>
        <taxon>Pentapetalae</taxon>
        <taxon>rosids</taxon>
        <taxon>fabids</taxon>
        <taxon>Cucurbitales</taxon>
        <taxon>Cucurbitaceae</taxon>
        <taxon>Benincaseae</taxon>
        <taxon>Cucumis</taxon>
    </lineage>
</organism>
<keyword evidence="8" id="KW-0560">Oxidoreductase</keyword>
<dbReference type="InterPro" id="IPR001128">
    <property type="entry name" value="Cyt_P450"/>
</dbReference>
<dbReference type="InterPro" id="IPR002401">
    <property type="entry name" value="Cyt_P450_E_grp-I"/>
</dbReference>
<dbReference type="InterPro" id="IPR036396">
    <property type="entry name" value="Cyt_P450_sf"/>
</dbReference>
<reference evidence="11 12" key="2">
    <citation type="journal article" date="2009" name="PLoS ONE">
        <title>An integrated genetic and cytogenetic map of the cucumber genome.</title>
        <authorList>
            <person name="Ren Y."/>
            <person name="Zhang Z."/>
            <person name="Liu J."/>
            <person name="Staub J.E."/>
            <person name="Han Y."/>
            <person name="Cheng Z."/>
            <person name="Li X."/>
            <person name="Lu J."/>
            <person name="Miao H."/>
            <person name="Kang H."/>
            <person name="Xie B."/>
            <person name="Gu X."/>
            <person name="Wang X."/>
            <person name="Du Y."/>
            <person name="Jin W."/>
            <person name="Huang S."/>
        </authorList>
    </citation>
    <scope>NUCLEOTIDE SEQUENCE [LARGE SCALE GENOMIC DNA]</scope>
    <source>
        <strain evidence="12">cv. 9930</strain>
    </source>
</reference>
<name>A0A0A0LQT2_CUCSA</name>
<dbReference type="InterPro" id="IPR017972">
    <property type="entry name" value="Cyt_P450_CS"/>
</dbReference>
<reference evidence="11 12" key="3">
    <citation type="journal article" date="2010" name="BMC Genomics">
        <title>Transcriptome sequencing and comparative analysis of cucumber flowers with different sex types.</title>
        <authorList>
            <person name="Guo S."/>
            <person name="Zheng Y."/>
            <person name="Joung J.G."/>
            <person name="Liu S."/>
            <person name="Zhang Z."/>
            <person name="Crasta O.R."/>
            <person name="Sobral B.W."/>
            <person name="Xu Y."/>
            <person name="Huang S."/>
            <person name="Fei Z."/>
        </authorList>
    </citation>
    <scope>NUCLEOTIDE SEQUENCE [LARGE SCALE GENOMIC DNA]</scope>
    <source>
        <strain evidence="12">cv. 9930</strain>
    </source>
</reference>
<evidence type="ECO:0000256" key="1">
    <source>
        <dbReference type="ARBA" id="ARBA00001971"/>
    </source>
</evidence>
<dbReference type="PANTHER" id="PTHR24298">
    <property type="entry name" value="FLAVONOID 3'-MONOOXYGENASE-RELATED"/>
    <property type="match status" value="1"/>
</dbReference>
<evidence type="ECO:0000256" key="9">
    <source>
        <dbReference type="SAM" id="Coils"/>
    </source>
</evidence>
<evidence type="ECO:0000256" key="2">
    <source>
        <dbReference type="ARBA" id="ARBA00004167"/>
    </source>
</evidence>
<keyword evidence="7 8" id="KW-0349">Heme</keyword>
<comment type="cofactor">
    <cofactor evidence="1 7">
        <name>heme</name>
        <dbReference type="ChEBI" id="CHEBI:30413"/>
    </cofactor>
</comment>
<dbReference type="PRINTS" id="PR00463">
    <property type="entry name" value="EP450I"/>
</dbReference>
<dbReference type="EMBL" id="CM002923">
    <property type="protein sequence ID" value="KGN63354.1"/>
    <property type="molecule type" value="Genomic_DNA"/>
</dbReference>
<dbReference type="AlphaFoldDB" id="A0A0A0LQT2"/>
<keyword evidence="4 7" id="KW-0479">Metal-binding</keyword>
<evidence type="ECO:0000256" key="5">
    <source>
        <dbReference type="ARBA" id="ARBA00022989"/>
    </source>
</evidence>
<feature type="transmembrane region" description="Helical" evidence="10">
    <location>
        <begin position="6"/>
        <end position="23"/>
    </location>
</feature>
<sequence length="521" mass="60016">MEIKWLSILITTTIFIITIFKLIRHGRSLNNLPPGPSPLPFLGNILLLRKHSSSFFSLLHTLHLQYGPIFTLHFASRPVIFIAGHSLAHQALLHHGAAFADRPPPSITTKILYSNHITIFTAFHGPNWNLLRRNLISEILHPSRLKLHSDARRWSLLSLVSRLKLHSQGGTAAVCFVDHFWPTMMELSVFMCFGLKIEEDRIKALADVLHRVLLYSSSQNKLNQYPLKLGKFIYPNLWNQLSTLRNELETAIIPLIEARFNNRRADTEQRKNELESESETKSEQILPYLDTLINLHLPEENRKLEEGEIISLCAEFLNGIVHSTVVVMEWAMANIVKYPEVQEKLWREMNQVMNITSSKEHITEEDLKKLPYLKAVIMETLRRHPPGHLALPHLVTEEVVLDGKFVVPEKTTVHFAAAEMARNGEVWEEPMEFRAERFLRKEEEEEEEEILSGKKEIRYMPFGGGRRICPGIGISMLHLQYFVGNLIWLLKWDAIGEVDLEEKLEVSIVMKTPLEARISAR</sequence>